<protein>
    <recommendedName>
        <fullName evidence="2">ERCC4 domain-containing protein</fullName>
    </recommendedName>
</protein>
<name>A0A3P7YCB4_HELPZ</name>
<dbReference type="Gene3D" id="1.10.150.670">
    <property type="entry name" value="Crossover junction endonuclease EME1, DNA-binding domain"/>
    <property type="match status" value="1"/>
</dbReference>
<accession>A0A3P7YCB4</accession>
<evidence type="ECO:0008006" key="2">
    <source>
        <dbReference type="Google" id="ProtNLM"/>
    </source>
</evidence>
<dbReference type="InterPro" id="IPR042530">
    <property type="entry name" value="EME1/EME2_C"/>
</dbReference>
<sequence length="288" mass="32986">MIFVVFKASEGRKRKRPAKKVLTAFINLSLGYKRKAIEREISASLNSRCEQYMYCHVSRSVFDEFLATRMVFADRDIQDQLVCEENSSDMVLWYRKCIEVLEEFKVSDCGNESIICCYILFFLQALQHVFAAVLSLNSLKELIRSGRLEDFVATRKLSYSVPSSTLVLIIFGNNSRQVGLACPFFCSVAIYYVVLQGIRDSTPDVLVHDWWDKMLAAICRMQDGQRRAVLSVYPNPFRAYKRFKEIGYTRAVQELADLQAESGRRLGPAMAHRLFMILTDSTGMEIVG</sequence>
<organism evidence="1">
    <name type="scientific">Heligmosomoides polygyrus</name>
    <name type="common">Parasitic roundworm</name>
    <dbReference type="NCBI Taxonomy" id="6339"/>
    <lineage>
        <taxon>Eukaryota</taxon>
        <taxon>Metazoa</taxon>
        <taxon>Ecdysozoa</taxon>
        <taxon>Nematoda</taxon>
        <taxon>Chromadorea</taxon>
        <taxon>Rhabditida</taxon>
        <taxon>Rhabditina</taxon>
        <taxon>Rhabditomorpha</taxon>
        <taxon>Strongyloidea</taxon>
        <taxon>Heligmosomidae</taxon>
        <taxon>Heligmosomoides</taxon>
    </lineage>
</organism>
<gene>
    <name evidence="1" type="ORF">HPBE_LOCUS8018</name>
</gene>
<dbReference type="OrthoDB" id="343092at2759"/>
<proteinExistence type="predicted"/>
<reference evidence="1" key="1">
    <citation type="submission" date="2018-11" db="EMBL/GenBank/DDBJ databases">
        <authorList>
            <consortium name="Pathogen Informatics"/>
        </authorList>
    </citation>
    <scope>NUCLEOTIDE SEQUENCE [LARGE SCALE GENOMIC DNA]</scope>
</reference>
<dbReference type="EMBL" id="UZAH01026034">
    <property type="protein sequence ID" value="VDO74549.1"/>
    <property type="molecule type" value="Genomic_DNA"/>
</dbReference>
<dbReference type="AlphaFoldDB" id="A0A3P7YCB4"/>
<evidence type="ECO:0000313" key="1">
    <source>
        <dbReference type="EMBL" id="VDO74549.1"/>
    </source>
</evidence>